<protein>
    <recommendedName>
        <fullName evidence="10">ABC transmembrane type-1 domain-containing protein</fullName>
    </recommendedName>
</protein>
<dbReference type="CDD" id="cd06261">
    <property type="entry name" value="TM_PBP2"/>
    <property type="match status" value="1"/>
</dbReference>
<evidence type="ECO:0000256" key="7">
    <source>
        <dbReference type="ARBA" id="ARBA00022989"/>
    </source>
</evidence>
<reference evidence="11" key="1">
    <citation type="journal article" date="2014" name="Front. Microbiol.">
        <title>High frequency of phylogenetically diverse reductive dehalogenase-homologous genes in deep subseafloor sedimentary metagenomes.</title>
        <authorList>
            <person name="Kawai M."/>
            <person name="Futagami T."/>
            <person name="Toyoda A."/>
            <person name="Takaki Y."/>
            <person name="Nishi S."/>
            <person name="Hori S."/>
            <person name="Arai W."/>
            <person name="Tsubouchi T."/>
            <person name="Morono Y."/>
            <person name="Uchiyama I."/>
            <person name="Ito T."/>
            <person name="Fujiyama A."/>
            <person name="Inagaki F."/>
            <person name="Takami H."/>
        </authorList>
    </citation>
    <scope>NUCLEOTIDE SEQUENCE</scope>
    <source>
        <strain evidence="11">Expedition CK06-06</strain>
    </source>
</reference>
<feature type="transmembrane region" description="Helical" evidence="9">
    <location>
        <begin position="93"/>
        <end position="113"/>
    </location>
</feature>
<sequence>VLFRPTLSNYGVVASEGFLFYSRNSLIVAISSVALSIMLGVPAAFGLSRFSIKGKGGVMLFVLSVRFMPYIIFGLPLFFIMGRLGLIGTHGGLIFVYIIISLPIIIWLMKAFFDSVPRSVDEAAALDGASQFRIFWQVVLPCSLPGLATVTILSLIFAWNEYLFALILSGRDAQTLTVGLTRFLGGMETAVRWGMLSAWSIAIITPVVLMALLVNRQLRKGFTGMVGD</sequence>
<dbReference type="GO" id="GO:0055085">
    <property type="term" value="P:transmembrane transport"/>
    <property type="evidence" value="ECO:0007669"/>
    <property type="project" value="InterPro"/>
</dbReference>
<feature type="non-terminal residue" evidence="11">
    <location>
        <position position="1"/>
    </location>
</feature>
<dbReference type="GO" id="GO:0005886">
    <property type="term" value="C:plasma membrane"/>
    <property type="evidence" value="ECO:0007669"/>
    <property type="project" value="UniProtKB-SubCell"/>
</dbReference>
<feature type="transmembrane region" description="Helical" evidence="9">
    <location>
        <begin position="26"/>
        <end position="47"/>
    </location>
</feature>
<evidence type="ECO:0000313" key="11">
    <source>
        <dbReference type="EMBL" id="GAI87931.1"/>
    </source>
</evidence>
<keyword evidence="4" id="KW-1003">Cell membrane</keyword>
<comment type="similarity">
    <text evidence="2">Belongs to the binding-protein-dependent transport system permease family. MalFG subfamily.</text>
</comment>
<gene>
    <name evidence="11" type="ORF">S12H4_15695</name>
</gene>
<keyword evidence="8 9" id="KW-0472">Membrane</keyword>
<dbReference type="EMBL" id="BARW01007555">
    <property type="protein sequence ID" value="GAI87931.1"/>
    <property type="molecule type" value="Genomic_DNA"/>
</dbReference>
<dbReference type="PANTHER" id="PTHR32243">
    <property type="entry name" value="MALTOSE TRANSPORT SYSTEM PERMEASE-RELATED"/>
    <property type="match status" value="1"/>
</dbReference>
<feature type="domain" description="ABC transmembrane type-1" evidence="10">
    <location>
        <begin position="22"/>
        <end position="214"/>
    </location>
</feature>
<accession>X1T953</accession>
<feature type="transmembrane region" description="Helical" evidence="9">
    <location>
        <begin position="59"/>
        <end position="81"/>
    </location>
</feature>
<keyword evidence="5" id="KW-0762">Sugar transport</keyword>
<evidence type="ECO:0000256" key="2">
    <source>
        <dbReference type="ARBA" id="ARBA00009047"/>
    </source>
</evidence>
<evidence type="ECO:0000256" key="4">
    <source>
        <dbReference type="ARBA" id="ARBA00022475"/>
    </source>
</evidence>
<comment type="subcellular location">
    <subcellularLocation>
        <location evidence="1">Cell membrane</location>
        <topology evidence="1">Multi-pass membrane protein</topology>
    </subcellularLocation>
</comment>
<dbReference type="Pfam" id="PF00528">
    <property type="entry name" value="BPD_transp_1"/>
    <property type="match status" value="1"/>
</dbReference>
<dbReference type="SUPFAM" id="SSF161098">
    <property type="entry name" value="MetI-like"/>
    <property type="match status" value="1"/>
</dbReference>
<keyword evidence="3" id="KW-0813">Transport</keyword>
<evidence type="ECO:0000256" key="5">
    <source>
        <dbReference type="ARBA" id="ARBA00022597"/>
    </source>
</evidence>
<evidence type="ECO:0000256" key="1">
    <source>
        <dbReference type="ARBA" id="ARBA00004651"/>
    </source>
</evidence>
<evidence type="ECO:0000256" key="3">
    <source>
        <dbReference type="ARBA" id="ARBA00022448"/>
    </source>
</evidence>
<evidence type="ECO:0000256" key="6">
    <source>
        <dbReference type="ARBA" id="ARBA00022692"/>
    </source>
</evidence>
<keyword evidence="7 9" id="KW-1133">Transmembrane helix</keyword>
<dbReference type="InterPro" id="IPR050901">
    <property type="entry name" value="BP-dep_ABC_trans_perm"/>
</dbReference>
<evidence type="ECO:0000256" key="8">
    <source>
        <dbReference type="ARBA" id="ARBA00023136"/>
    </source>
</evidence>
<organism evidence="11">
    <name type="scientific">marine sediment metagenome</name>
    <dbReference type="NCBI Taxonomy" id="412755"/>
    <lineage>
        <taxon>unclassified sequences</taxon>
        <taxon>metagenomes</taxon>
        <taxon>ecological metagenomes</taxon>
    </lineage>
</organism>
<evidence type="ECO:0000259" key="10">
    <source>
        <dbReference type="PROSITE" id="PS50928"/>
    </source>
</evidence>
<feature type="transmembrane region" description="Helical" evidence="9">
    <location>
        <begin position="134"/>
        <end position="159"/>
    </location>
</feature>
<dbReference type="InterPro" id="IPR035906">
    <property type="entry name" value="MetI-like_sf"/>
</dbReference>
<proteinExistence type="inferred from homology"/>
<dbReference type="PANTHER" id="PTHR32243:SF50">
    <property type="entry name" value="MALTOSE_MALTODEXTRIN TRANSPORT SYSTEM PERMEASE PROTEIN MALG"/>
    <property type="match status" value="1"/>
</dbReference>
<dbReference type="AlphaFoldDB" id="X1T953"/>
<feature type="transmembrane region" description="Helical" evidence="9">
    <location>
        <begin position="193"/>
        <end position="214"/>
    </location>
</feature>
<dbReference type="PROSITE" id="PS50928">
    <property type="entry name" value="ABC_TM1"/>
    <property type="match status" value="1"/>
</dbReference>
<evidence type="ECO:0000256" key="9">
    <source>
        <dbReference type="SAM" id="Phobius"/>
    </source>
</evidence>
<dbReference type="Gene3D" id="1.10.3720.10">
    <property type="entry name" value="MetI-like"/>
    <property type="match status" value="1"/>
</dbReference>
<comment type="caution">
    <text evidence="11">The sequence shown here is derived from an EMBL/GenBank/DDBJ whole genome shotgun (WGS) entry which is preliminary data.</text>
</comment>
<keyword evidence="6 9" id="KW-0812">Transmembrane</keyword>
<dbReference type="InterPro" id="IPR000515">
    <property type="entry name" value="MetI-like"/>
</dbReference>
<name>X1T953_9ZZZZ</name>